<dbReference type="Proteomes" id="UP000620124">
    <property type="component" value="Unassembled WGS sequence"/>
</dbReference>
<comment type="caution">
    <text evidence="1">The sequence shown here is derived from an EMBL/GenBank/DDBJ whole genome shotgun (WGS) entry which is preliminary data.</text>
</comment>
<evidence type="ECO:0000313" key="1">
    <source>
        <dbReference type="EMBL" id="KAF7352675.1"/>
    </source>
</evidence>
<organism evidence="1 2">
    <name type="scientific">Mycena venus</name>
    <dbReference type="NCBI Taxonomy" id="2733690"/>
    <lineage>
        <taxon>Eukaryota</taxon>
        <taxon>Fungi</taxon>
        <taxon>Dikarya</taxon>
        <taxon>Basidiomycota</taxon>
        <taxon>Agaricomycotina</taxon>
        <taxon>Agaricomycetes</taxon>
        <taxon>Agaricomycetidae</taxon>
        <taxon>Agaricales</taxon>
        <taxon>Marasmiineae</taxon>
        <taxon>Mycenaceae</taxon>
        <taxon>Mycena</taxon>
    </lineage>
</organism>
<evidence type="ECO:0008006" key="3">
    <source>
        <dbReference type="Google" id="ProtNLM"/>
    </source>
</evidence>
<dbReference type="AlphaFoldDB" id="A0A8H7CWA1"/>
<evidence type="ECO:0000313" key="2">
    <source>
        <dbReference type="Proteomes" id="UP000620124"/>
    </source>
</evidence>
<dbReference type="Gene3D" id="1.20.1280.50">
    <property type="match status" value="1"/>
</dbReference>
<sequence>MTFRLPQELVDAILDYLASDFRSLKTCSLVCRSWLPRSRFHLFQTCTLLPQNILGFSDLLHCPDCTFLRHAHTIKATRYYWHPNDPIFNEVAPSLPRLANVRTVEMMLSIKLYLAGARVDAFFRTGFVTAFPQVTRLILTCNFDGTLAPLVDTICFFSALEELHINMVFGVLTTPSCSALPPQMLHYLELSGDAQGVILAWLNAFNHLSNVDSLTLRTTVKGPSQREDVRTALQKLGGAIRHLEITVTWLTGLETIAPSVFDLSLHRNLRTMTIRDCSSPNSRGEFDPSPMIPFIDKLVAPALECLVLDLDLRFYRTFNWEALDTTLCLTRFPRLRRIVITDHGRGAHELLEAGRCHCPFSLFRECRSRSDTDLDSYPVVVHEFSRL</sequence>
<dbReference type="OrthoDB" id="2788229at2759"/>
<protein>
    <recommendedName>
        <fullName evidence="3">F-box domain-containing protein</fullName>
    </recommendedName>
</protein>
<name>A0A8H7CWA1_9AGAR</name>
<dbReference type="EMBL" id="JACAZI010000009">
    <property type="protein sequence ID" value="KAF7352675.1"/>
    <property type="molecule type" value="Genomic_DNA"/>
</dbReference>
<reference evidence="1" key="1">
    <citation type="submission" date="2020-05" db="EMBL/GenBank/DDBJ databases">
        <title>Mycena genomes resolve the evolution of fungal bioluminescence.</title>
        <authorList>
            <person name="Tsai I.J."/>
        </authorList>
    </citation>
    <scope>NUCLEOTIDE SEQUENCE</scope>
    <source>
        <strain evidence="1">CCC161011</strain>
    </source>
</reference>
<dbReference type="InterPro" id="IPR036047">
    <property type="entry name" value="F-box-like_dom_sf"/>
</dbReference>
<gene>
    <name evidence="1" type="ORF">MVEN_01233300</name>
</gene>
<dbReference type="SUPFAM" id="SSF52047">
    <property type="entry name" value="RNI-like"/>
    <property type="match status" value="1"/>
</dbReference>
<accession>A0A8H7CWA1</accession>
<keyword evidence="2" id="KW-1185">Reference proteome</keyword>
<dbReference type="SUPFAM" id="SSF81383">
    <property type="entry name" value="F-box domain"/>
    <property type="match status" value="1"/>
</dbReference>
<proteinExistence type="predicted"/>